<evidence type="ECO:0000313" key="1">
    <source>
        <dbReference type="EMBL" id="KAK0628331.1"/>
    </source>
</evidence>
<organism evidence="1 2">
    <name type="scientific">Bombardia bombarda</name>
    <dbReference type="NCBI Taxonomy" id="252184"/>
    <lineage>
        <taxon>Eukaryota</taxon>
        <taxon>Fungi</taxon>
        <taxon>Dikarya</taxon>
        <taxon>Ascomycota</taxon>
        <taxon>Pezizomycotina</taxon>
        <taxon>Sordariomycetes</taxon>
        <taxon>Sordariomycetidae</taxon>
        <taxon>Sordariales</taxon>
        <taxon>Lasiosphaeriaceae</taxon>
        <taxon>Bombardia</taxon>
    </lineage>
</organism>
<proteinExistence type="predicted"/>
<dbReference type="Pfam" id="PF12224">
    <property type="entry name" value="Amidoligase_2"/>
    <property type="match status" value="1"/>
</dbReference>
<protein>
    <recommendedName>
        <fullName evidence="3">Amidoligase enzyme</fullName>
    </recommendedName>
</protein>
<name>A0AA39X738_9PEZI</name>
<keyword evidence="2" id="KW-1185">Reference proteome</keyword>
<evidence type="ECO:0008006" key="3">
    <source>
        <dbReference type="Google" id="ProtNLM"/>
    </source>
</evidence>
<reference evidence="1" key="1">
    <citation type="submission" date="2023-06" db="EMBL/GenBank/DDBJ databases">
        <title>Genome-scale phylogeny and comparative genomics of the fungal order Sordariales.</title>
        <authorList>
            <consortium name="Lawrence Berkeley National Laboratory"/>
            <person name="Hensen N."/>
            <person name="Bonometti L."/>
            <person name="Westerberg I."/>
            <person name="Brannstrom I.O."/>
            <person name="Guillou S."/>
            <person name="Cros-Aarteil S."/>
            <person name="Calhoun S."/>
            <person name="Haridas S."/>
            <person name="Kuo A."/>
            <person name="Mondo S."/>
            <person name="Pangilinan J."/>
            <person name="Riley R."/>
            <person name="LaButti K."/>
            <person name="Andreopoulos B."/>
            <person name="Lipzen A."/>
            <person name="Chen C."/>
            <person name="Yanf M."/>
            <person name="Daum C."/>
            <person name="Ng V."/>
            <person name="Clum A."/>
            <person name="Steindorff A."/>
            <person name="Ohm R."/>
            <person name="Martin F."/>
            <person name="Silar P."/>
            <person name="Natvig D."/>
            <person name="Lalanne C."/>
            <person name="Gautier V."/>
            <person name="Ament-velasquez S.L."/>
            <person name="Kruys A."/>
            <person name="Hutchinson M.I."/>
            <person name="Powell A.J."/>
            <person name="Barry K."/>
            <person name="Miller A.N."/>
            <person name="Grigoriev I.V."/>
            <person name="Debuchy R."/>
            <person name="Gladieux P."/>
            <person name="Thoren M.H."/>
            <person name="Johannesson H."/>
        </authorList>
    </citation>
    <scope>NUCLEOTIDE SEQUENCE</scope>
    <source>
        <strain evidence="1">SMH3391-2</strain>
    </source>
</reference>
<dbReference type="Proteomes" id="UP001174934">
    <property type="component" value="Unassembled WGS sequence"/>
</dbReference>
<evidence type="ECO:0000313" key="2">
    <source>
        <dbReference type="Proteomes" id="UP001174934"/>
    </source>
</evidence>
<gene>
    <name evidence="1" type="ORF">B0T17DRAFT_572332</name>
</gene>
<dbReference type="PANTHER" id="PTHR36847:SF1">
    <property type="entry name" value="AMIDOLIGASE ENZYME"/>
    <property type="match status" value="1"/>
</dbReference>
<comment type="caution">
    <text evidence="1">The sequence shown here is derived from an EMBL/GenBank/DDBJ whole genome shotgun (WGS) entry which is preliminary data.</text>
</comment>
<dbReference type="PANTHER" id="PTHR36847">
    <property type="entry name" value="AMIDOLIGASE ENZYME"/>
    <property type="match status" value="1"/>
</dbReference>
<dbReference type="EMBL" id="JAULSR010000002">
    <property type="protein sequence ID" value="KAK0628331.1"/>
    <property type="molecule type" value="Genomic_DNA"/>
</dbReference>
<dbReference type="InterPro" id="IPR022025">
    <property type="entry name" value="Amidoligase_2"/>
</dbReference>
<accession>A0AA39X738</accession>
<sequence>MPPHSIIDEHDLVCPFFGSGSGSAQAAGTSQKGIAFGLEVKCLLPLLVKGYKDPEPKETRPLFRTVFTGDDPESLEARQKDAYELIAKTIRKTGEKAITIFDIQKHKNSPEMGKESYYWDSDWIVKKANSAIPGGDMNQTAYKWVSTEISSPRMAAMDKESSNRVRKVLEKLEARQRLKANFSCDVHVHIGRLDGKPFDLATLKRLATLLWLAEPTLRSIRNPKSLNYHNKYTWGAELRQRSRIALLLGAAGNTTSLAKTRIDDDETATILRKLERDKMLSRADARALQLIWSAATHQDLGQRLSGIEPKYRRMGFNFSAFGKEDDRAVVSPRTVEFRIMEGTVEADLVAGWLAVCSKMAEVSALRSESGRRRFAEAIRAGLLGQVVVPKVGQSVGEQYGKHFEWLMQALEIPKDVYSALKLKVRDDNKV</sequence>
<dbReference type="AlphaFoldDB" id="A0AA39X738"/>